<keyword evidence="4" id="KW-1185">Reference proteome</keyword>
<comment type="catalytic activity">
    <reaction evidence="2">
        <text>a D-aminoacyl-tRNA + H2O = a tRNA + a D-alpha-amino acid + H(+)</text>
        <dbReference type="Rhea" id="RHEA:13953"/>
        <dbReference type="Rhea" id="RHEA-COMP:10123"/>
        <dbReference type="Rhea" id="RHEA-COMP:10124"/>
        <dbReference type="ChEBI" id="CHEBI:15377"/>
        <dbReference type="ChEBI" id="CHEBI:15378"/>
        <dbReference type="ChEBI" id="CHEBI:59871"/>
        <dbReference type="ChEBI" id="CHEBI:78442"/>
        <dbReference type="ChEBI" id="CHEBI:79333"/>
        <dbReference type="EC" id="3.1.1.96"/>
    </reaction>
</comment>
<dbReference type="Gene3D" id="3.50.80.10">
    <property type="entry name" value="D-tyrosyl-tRNA(Tyr) deacylase"/>
    <property type="match status" value="1"/>
</dbReference>
<comment type="subunit">
    <text evidence="2">Homodimer.</text>
</comment>
<comment type="catalytic activity">
    <reaction evidence="2">
        <text>glycyl-tRNA(Ala) + H2O = tRNA(Ala) + glycine + H(+)</text>
        <dbReference type="Rhea" id="RHEA:53744"/>
        <dbReference type="Rhea" id="RHEA-COMP:9657"/>
        <dbReference type="Rhea" id="RHEA-COMP:13640"/>
        <dbReference type="ChEBI" id="CHEBI:15377"/>
        <dbReference type="ChEBI" id="CHEBI:15378"/>
        <dbReference type="ChEBI" id="CHEBI:57305"/>
        <dbReference type="ChEBI" id="CHEBI:78442"/>
        <dbReference type="ChEBI" id="CHEBI:78522"/>
    </reaction>
</comment>
<dbReference type="InterPro" id="IPR023509">
    <property type="entry name" value="DTD-like_sf"/>
</dbReference>
<dbReference type="NCBIfam" id="TIGR00256">
    <property type="entry name" value="D-aminoacyl-tRNA deacylase"/>
    <property type="match status" value="1"/>
</dbReference>
<dbReference type="GO" id="GO:0005737">
    <property type="term" value="C:cytoplasm"/>
    <property type="evidence" value="ECO:0007669"/>
    <property type="project" value="UniProtKB-SubCell"/>
</dbReference>
<dbReference type="EMBL" id="UAPR01000006">
    <property type="protein sequence ID" value="SPT56063.1"/>
    <property type="molecule type" value="Genomic_DNA"/>
</dbReference>
<dbReference type="GO" id="GO:0000049">
    <property type="term" value="F:tRNA binding"/>
    <property type="evidence" value="ECO:0007669"/>
    <property type="project" value="UniProtKB-UniRule"/>
</dbReference>
<dbReference type="PANTHER" id="PTHR10472">
    <property type="entry name" value="D-TYROSYL-TRNA TYR DEACYLASE"/>
    <property type="match status" value="1"/>
</dbReference>
<keyword evidence="2" id="KW-0820">tRNA-binding</keyword>
<dbReference type="OrthoDB" id="9801395at2"/>
<gene>
    <name evidence="2 3" type="primary">dtd</name>
    <name evidence="3" type="ORF">NCTC9935_01583</name>
</gene>
<sequence>MRAVIQRATSGEVRVSGRVVGRLAFDSLDESGARRETAASGVGGQGPAVPAGESGCEKRQGLVVLLGVQRGDGAEQVATVARKIAELRILDGELSAADAGAPILVISQFTLYGDTRKGRRPSWAHAAPGDEAEPLVDAVVADLRGRGLHVETGQFGAIMEVSLVNDGPFTVLVEA</sequence>
<evidence type="ECO:0000256" key="1">
    <source>
        <dbReference type="ARBA" id="ARBA00009673"/>
    </source>
</evidence>
<evidence type="ECO:0000313" key="4">
    <source>
        <dbReference type="Proteomes" id="UP000250192"/>
    </source>
</evidence>
<dbReference type="InterPro" id="IPR003732">
    <property type="entry name" value="Daa-tRNA_deacyls_DTD"/>
</dbReference>
<feature type="short sequence motif" description="Gly-cisPro motif, important for rejection of L-amino acids" evidence="2">
    <location>
        <begin position="167"/>
        <end position="168"/>
    </location>
</feature>
<dbReference type="Pfam" id="PF02580">
    <property type="entry name" value="Tyr_Deacylase"/>
    <property type="match status" value="1"/>
</dbReference>
<dbReference type="STRING" id="1660.APY09_03945"/>
<dbReference type="EC" id="3.1.1.96" evidence="2"/>
<dbReference type="AlphaFoldDB" id="A0A2X0U1P6"/>
<protein>
    <recommendedName>
        <fullName evidence="2">D-aminoacyl-tRNA deacylase</fullName>
        <shortName evidence="2">DTD</shortName>
        <ecNumber evidence="2">3.1.1.96</ecNumber>
    </recommendedName>
    <alternativeName>
        <fullName evidence="2">Gly-tRNA(Ala) deacylase</fullName>
        <ecNumber evidence="2">3.1.1.-</ecNumber>
    </alternativeName>
</protein>
<dbReference type="Proteomes" id="UP000250192">
    <property type="component" value="Unassembled WGS sequence"/>
</dbReference>
<name>A0A2X0U1P6_9ACTO</name>
<dbReference type="GO" id="GO:0019478">
    <property type="term" value="P:D-amino acid catabolic process"/>
    <property type="evidence" value="ECO:0007669"/>
    <property type="project" value="UniProtKB-UniRule"/>
</dbReference>
<dbReference type="PANTHER" id="PTHR10472:SF5">
    <property type="entry name" value="D-AMINOACYL-TRNA DEACYLASE 1"/>
    <property type="match status" value="1"/>
</dbReference>
<dbReference type="GO" id="GO:0051500">
    <property type="term" value="F:D-tyrosyl-tRNA(Tyr) deacylase activity"/>
    <property type="evidence" value="ECO:0007669"/>
    <property type="project" value="TreeGrafter"/>
</dbReference>
<organism evidence="3 4">
    <name type="scientific">Schaalia odontolytica</name>
    <dbReference type="NCBI Taxonomy" id="1660"/>
    <lineage>
        <taxon>Bacteria</taxon>
        <taxon>Bacillati</taxon>
        <taxon>Actinomycetota</taxon>
        <taxon>Actinomycetes</taxon>
        <taxon>Actinomycetales</taxon>
        <taxon>Actinomycetaceae</taxon>
        <taxon>Schaalia</taxon>
    </lineage>
</organism>
<comment type="domain">
    <text evidence="2">A Gly-cisPro motif from one monomer fits into the active site of the other monomer to allow specific chiral rejection of L-amino acids.</text>
</comment>
<reference evidence="3 4" key="1">
    <citation type="submission" date="2018-06" db="EMBL/GenBank/DDBJ databases">
        <authorList>
            <consortium name="Pathogen Informatics"/>
            <person name="Doyle S."/>
        </authorList>
    </citation>
    <scope>NUCLEOTIDE SEQUENCE [LARGE SCALE GENOMIC DNA]</scope>
    <source>
        <strain evidence="3 4">NCTC9935</strain>
    </source>
</reference>
<keyword evidence="2" id="KW-0694">RNA-binding</keyword>
<keyword evidence="2" id="KW-0963">Cytoplasm</keyword>
<dbReference type="RefSeq" id="WP_111824067.1">
    <property type="nucleotide sequence ID" value="NZ_CBDERX010000054.1"/>
</dbReference>
<comment type="similarity">
    <text evidence="1 2">Belongs to the DTD family.</text>
</comment>
<dbReference type="SUPFAM" id="SSF69500">
    <property type="entry name" value="DTD-like"/>
    <property type="match status" value="1"/>
</dbReference>
<keyword evidence="2 3" id="KW-0378">Hydrolase</keyword>
<dbReference type="GeneID" id="93757919"/>
<comment type="function">
    <text evidence="2">An aminoacyl-tRNA editing enzyme that deacylates mischarged D-aminoacyl-tRNAs. Also deacylates mischarged glycyl-tRNA(Ala), protecting cells against glycine mischarging by AlaRS. Acts via tRNA-based rather than protein-based catalysis; rejects L-amino acids rather than detecting D-amino acids in the active site. By recycling D-aminoacyl-tRNA to D-amino acids and free tRNA molecules, this enzyme counteracts the toxicity associated with the formation of D-aminoacyl-tRNA entities in vivo and helps enforce protein L-homochirality.</text>
</comment>
<comment type="subcellular location">
    <subcellularLocation>
        <location evidence="2">Cytoplasm</location>
    </subcellularLocation>
</comment>
<dbReference type="HAMAP" id="MF_00518">
    <property type="entry name" value="Deacylase_Dtd"/>
    <property type="match status" value="1"/>
</dbReference>
<evidence type="ECO:0000313" key="3">
    <source>
        <dbReference type="EMBL" id="SPT56063.1"/>
    </source>
</evidence>
<dbReference type="GO" id="GO:0043908">
    <property type="term" value="F:Ser(Gly)-tRNA(Ala) hydrolase activity"/>
    <property type="evidence" value="ECO:0007669"/>
    <property type="project" value="UniProtKB-UniRule"/>
</dbReference>
<proteinExistence type="inferred from homology"/>
<evidence type="ECO:0000256" key="2">
    <source>
        <dbReference type="HAMAP-Rule" id="MF_00518"/>
    </source>
</evidence>
<dbReference type="EC" id="3.1.1.-" evidence="2"/>
<dbReference type="GO" id="GO:0106026">
    <property type="term" value="F:Gly-tRNA(Ala) deacylase activity"/>
    <property type="evidence" value="ECO:0007669"/>
    <property type="project" value="UniProtKB-UniRule"/>
</dbReference>
<accession>A0A2X0U1P6</accession>